<feature type="transmembrane region" description="Helical" evidence="8">
    <location>
        <begin position="99"/>
        <end position="120"/>
    </location>
</feature>
<evidence type="ECO:0000313" key="11">
    <source>
        <dbReference type="Proteomes" id="UP000056750"/>
    </source>
</evidence>
<reference evidence="9 11" key="1">
    <citation type="submission" date="2015-12" db="EMBL/GenBank/DDBJ databases">
        <title>Intraspecies pangenome expansion in the marine bacterium Alteromonas.</title>
        <authorList>
            <person name="Lopez-Perez M."/>
            <person name="Rodriguez-Valera F."/>
        </authorList>
    </citation>
    <scope>NUCLEOTIDE SEQUENCE [LARGE SCALE GENOMIC DNA]</scope>
    <source>
        <strain evidence="9 11">LMG 21861</strain>
    </source>
</reference>
<name>A0AAW7Z3Z0_9ALTE</name>
<dbReference type="EMBL" id="JAUOQI010000003">
    <property type="protein sequence ID" value="MDO6576932.1"/>
    <property type="molecule type" value="Genomic_DNA"/>
</dbReference>
<evidence type="ECO:0000256" key="2">
    <source>
        <dbReference type="ARBA" id="ARBA00009142"/>
    </source>
</evidence>
<evidence type="ECO:0000256" key="6">
    <source>
        <dbReference type="ARBA" id="ARBA00022989"/>
    </source>
</evidence>
<gene>
    <name evidence="9" type="ORF">AVL57_19650</name>
    <name evidence="10" type="ORF">Q4527_05980</name>
</gene>
<dbReference type="EMBL" id="CP013926">
    <property type="protein sequence ID" value="AMJ75981.1"/>
    <property type="molecule type" value="Genomic_DNA"/>
</dbReference>
<feature type="transmembrane region" description="Helical" evidence="8">
    <location>
        <begin position="37"/>
        <end position="61"/>
    </location>
</feature>
<feature type="transmembrane region" description="Helical" evidence="8">
    <location>
        <begin position="73"/>
        <end position="92"/>
    </location>
</feature>
<evidence type="ECO:0000313" key="12">
    <source>
        <dbReference type="Proteomes" id="UP001170717"/>
    </source>
</evidence>
<keyword evidence="3" id="KW-0813">Transport</keyword>
<evidence type="ECO:0000313" key="10">
    <source>
        <dbReference type="EMBL" id="MDO6576932.1"/>
    </source>
</evidence>
<comment type="subcellular location">
    <subcellularLocation>
        <location evidence="1 8">Cell membrane</location>
        <topology evidence="1 8">Multi-pass membrane protein</topology>
    </subcellularLocation>
</comment>
<dbReference type="Proteomes" id="UP000056750">
    <property type="component" value="Chromosome"/>
</dbReference>
<protein>
    <recommendedName>
        <fullName evidence="8">Probable membrane transporter protein</fullName>
    </recommendedName>
</protein>
<feature type="transmembrane region" description="Helical" evidence="8">
    <location>
        <begin position="169"/>
        <end position="190"/>
    </location>
</feature>
<dbReference type="Proteomes" id="UP001170717">
    <property type="component" value="Unassembled WGS sequence"/>
</dbReference>
<dbReference type="PANTHER" id="PTHR30269:SF37">
    <property type="entry name" value="MEMBRANE TRANSPORTER PROTEIN"/>
    <property type="match status" value="1"/>
</dbReference>
<evidence type="ECO:0000256" key="7">
    <source>
        <dbReference type="ARBA" id="ARBA00023136"/>
    </source>
</evidence>
<evidence type="ECO:0000256" key="5">
    <source>
        <dbReference type="ARBA" id="ARBA00022692"/>
    </source>
</evidence>
<dbReference type="InterPro" id="IPR052017">
    <property type="entry name" value="TSUP"/>
</dbReference>
<dbReference type="AlphaFoldDB" id="A0AAW7Z3Z0"/>
<keyword evidence="5 8" id="KW-0812">Transmembrane</keyword>
<evidence type="ECO:0000256" key="3">
    <source>
        <dbReference type="ARBA" id="ARBA00022448"/>
    </source>
</evidence>
<feature type="transmembrane region" description="Helical" evidence="8">
    <location>
        <begin position="227"/>
        <end position="245"/>
    </location>
</feature>
<organism evidence="10 12">
    <name type="scientific">Alteromonas stellipolaris</name>
    <dbReference type="NCBI Taxonomy" id="233316"/>
    <lineage>
        <taxon>Bacteria</taxon>
        <taxon>Pseudomonadati</taxon>
        <taxon>Pseudomonadota</taxon>
        <taxon>Gammaproteobacteria</taxon>
        <taxon>Alteromonadales</taxon>
        <taxon>Alteromonadaceae</taxon>
        <taxon>Alteromonas/Salinimonas group</taxon>
        <taxon>Alteromonas</taxon>
    </lineage>
</organism>
<feature type="transmembrane region" description="Helical" evidence="8">
    <location>
        <begin position="196"/>
        <end position="215"/>
    </location>
</feature>
<keyword evidence="6 8" id="KW-1133">Transmembrane helix</keyword>
<dbReference type="RefSeq" id="WP_057795516.1">
    <property type="nucleotide sequence ID" value="NZ_CP013926.1"/>
</dbReference>
<dbReference type="GO" id="GO:0005886">
    <property type="term" value="C:plasma membrane"/>
    <property type="evidence" value="ECO:0007669"/>
    <property type="project" value="UniProtKB-SubCell"/>
</dbReference>
<keyword evidence="7 8" id="KW-0472">Membrane</keyword>
<dbReference type="KEGG" id="asq:AVL57_19650"/>
<evidence type="ECO:0000313" key="9">
    <source>
        <dbReference type="EMBL" id="AMJ75981.1"/>
    </source>
</evidence>
<evidence type="ECO:0000256" key="4">
    <source>
        <dbReference type="ARBA" id="ARBA00022475"/>
    </source>
</evidence>
<dbReference type="Pfam" id="PF01925">
    <property type="entry name" value="TauE"/>
    <property type="match status" value="1"/>
</dbReference>
<keyword evidence="11" id="KW-1185">Reference proteome</keyword>
<feature type="transmembrane region" description="Helical" evidence="8">
    <location>
        <begin position="132"/>
        <end position="157"/>
    </location>
</feature>
<evidence type="ECO:0000256" key="1">
    <source>
        <dbReference type="ARBA" id="ARBA00004651"/>
    </source>
</evidence>
<comment type="similarity">
    <text evidence="2 8">Belongs to the 4-toluene sulfonate uptake permease (TSUP) (TC 2.A.102) family.</text>
</comment>
<dbReference type="PANTHER" id="PTHR30269">
    <property type="entry name" value="TRANSMEMBRANE PROTEIN YFCA"/>
    <property type="match status" value="1"/>
</dbReference>
<feature type="transmembrane region" description="Helical" evidence="8">
    <location>
        <begin position="6"/>
        <end position="30"/>
    </location>
</feature>
<keyword evidence="4 8" id="KW-1003">Cell membrane</keyword>
<evidence type="ECO:0000256" key="8">
    <source>
        <dbReference type="RuleBase" id="RU363041"/>
    </source>
</evidence>
<accession>A0AAW7Z3Z0</accession>
<proteinExistence type="inferred from homology"/>
<dbReference type="InterPro" id="IPR002781">
    <property type="entry name" value="TM_pro_TauE-like"/>
</dbReference>
<sequence>MLLETLVPMFILLGFATVLQTLSGFGFGLMVVSSFTLFNLLPLTATTFLISVLGLVNSTSIVLKNVHLIHRKAFTLVLIGGIPFIAVGYALLEYLSAGLSVWLNILLGLAILTCCLLLIVKRSQSAASGKGWGFIVSGALGGVLGGLFSTFGPPVVFQCYRQNWSVHEVRYTLLAIFSVTALIRLAMVPFGTLPDHTTVISTLFAIPLILIFTRIGRLLAARIEPSVVRLLAISTLALSGITLILQNVPHLLN</sequence>
<reference evidence="10" key="2">
    <citation type="submission" date="2023-07" db="EMBL/GenBank/DDBJ databases">
        <title>Genome content predicts the carbon catabolic preferences of heterotrophic bacteria.</title>
        <authorList>
            <person name="Gralka M."/>
        </authorList>
    </citation>
    <scope>NUCLEOTIDE SEQUENCE</scope>
    <source>
        <strain evidence="10">F2M12</strain>
    </source>
</reference>